<dbReference type="Proteomes" id="UP000030661">
    <property type="component" value="Unassembled WGS sequence"/>
</dbReference>
<dbReference type="EMBL" id="DF820467">
    <property type="protein sequence ID" value="GAK58262.1"/>
    <property type="molecule type" value="Genomic_DNA"/>
</dbReference>
<keyword evidence="2" id="KW-1185">Reference proteome</keyword>
<accession>A0A081C107</accession>
<proteinExistence type="predicted"/>
<protein>
    <submittedName>
        <fullName evidence="1">Uncharacterized protein</fullName>
    </submittedName>
</protein>
<dbReference type="HOGENOM" id="CLU_3354696_0_0_0"/>
<name>A0A081C107_VECG1</name>
<organism evidence="1 2">
    <name type="scientific">Vecturithrix granuli</name>
    <dbReference type="NCBI Taxonomy" id="1499967"/>
    <lineage>
        <taxon>Bacteria</taxon>
        <taxon>Candidatus Moduliflexota</taxon>
        <taxon>Candidatus Vecturitrichia</taxon>
        <taxon>Candidatus Vecturitrichales</taxon>
        <taxon>Candidatus Vecturitrichaceae</taxon>
        <taxon>Candidatus Vecturithrix</taxon>
    </lineage>
</organism>
<evidence type="ECO:0000313" key="1">
    <source>
        <dbReference type="EMBL" id="GAK58262.1"/>
    </source>
</evidence>
<reference evidence="1 2" key="1">
    <citation type="journal article" date="2015" name="PeerJ">
        <title>First genomic representation of candidate bacterial phylum KSB3 points to enhanced environmental sensing as a trigger of wastewater bulking.</title>
        <authorList>
            <person name="Sekiguchi Y."/>
            <person name="Ohashi A."/>
            <person name="Parks D.H."/>
            <person name="Yamauchi T."/>
            <person name="Tyson G.W."/>
            <person name="Hugenholtz P."/>
        </authorList>
    </citation>
    <scope>NUCLEOTIDE SEQUENCE [LARGE SCALE GENOMIC DNA]</scope>
</reference>
<dbReference type="AlphaFoldDB" id="A0A081C107"/>
<sequence>MLPTLMVATSDVSPKLMQTIMGPPRPIGIISYEGED</sequence>
<gene>
    <name evidence="1" type="ORF">U27_05235</name>
</gene>
<evidence type="ECO:0000313" key="2">
    <source>
        <dbReference type="Proteomes" id="UP000030661"/>
    </source>
</evidence>